<feature type="transmembrane region" description="Helical" evidence="1">
    <location>
        <begin position="260"/>
        <end position="282"/>
    </location>
</feature>
<gene>
    <name evidence="2" type="ORF">F9B16_05660</name>
</gene>
<keyword evidence="1" id="KW-1133">Transmembrane helix</keyword>
<evidence type="ECO:0000256" key="1">
    <source>
        <dbReference type="SAM" id="Phobius"/>
    </source>
</evidence>
<proteinExistence type="predicted"/>
<keyword evidence="1" id="KW-0472">Membrane</keyword>
<dbReference type="Pfam" id="PF19865">
    <property type="entry name" value="DUF6338"/>
    <property type="match status" value="1"/>
</dbReference>
<keyword evidence="1" id="KW-0812">Transmembrane</keyword>
<dbReference type="OrthoDB" id="3473930at2"/>
<sequence>MSGSLVADAAVLVLAVFPGLHYDLMRDRLRVRRPAALPQPGRVVIAGTLVTASTLALLGVLGTLTPVSMLSLRQVVLGDAAEALHSPALVLWTVACFIVLSLTISCLAAATLARLEDGAGPPPGPASGAPSAFDRCAYYAERDVELEITLDNGETYRGLLGDEARGRAHQARFVTLYGPIFQLHGQDKSLPLDALHWDQMVVPVRAVTRVLVRPVTESPAHGQAGFRGTPSRHGAPRLNPVEQMKALAEHCYRYRFTPRYLARLLGLEIVLIGLVGVLAAGLA</sequence>
<organism evidence="2 3">
    <name type="scientific">Actinomadura montaniterrae</name>
    <dbReference type="NCBI Taxonomy" id="1803903"/>
    <lineage>
        <taxon>Bacteria</taxon>
        <taxon>Bacillati</taxon>
        <taxon>Actinomycetota</taxon>
        <taxon>Actinomycetes</taxon>
        <taxon>Streptosporangiales</taxon>
        <taxon>Thermomonosporaceae</taxon>
        <taxon>Actinomadura</taxon>
    </lineage>
</organism>
<dbReference type="RefSeq" id="WP_151538762.1">
    <property type="nucleotide sequence ID" value="NZ_WBMR01000009.1"/>
</dbReference>
<dbReference type="AlphaFoldDB" id="A0A6L3VZP1"/>
<feature type="transmembrane region" description="Helical" evidence="1">
    <location>
        <begin position="6"/>
        <end position="22"/>
    </location>
</feature>
<dbReference type="EMBL" id="WBMR01000009">
    <property type="protein sequence ID" value="KAB2388051.1"/>
    <property type="molecule type" value="Genomic_DNA"/>
</dbReference>
<evidence type="ECO:0000313" key="2">
    <source>
        <dbReference type="EMBL" id="KAB2388051.1"/>
    </source>
</evidence>
<feature type="transmembrane region" description="Helical" evidence="1">
    <location>
        <begin position="43"/>
        <end position="69"/>
    </location>
</feature>
<protein>
    <submittedName>
        <fullName evidence="2">Uncharacterized protein</fullName>
    </submittedName>
</protein>
<name>A0A6L3VZP1_9ACTN</name>
<evidence type="ECO:0000313" key="3">
    <source>
        <dbReference type="Proteomes" id="UP000483004"/>
    </source>
</evidence>
<comment type="caution">
    <text evidence="2">The sequence shown here is derived from an EMBL/GenBank/DDBJ whole genome shotgun (WGS) entry which is preliminary data.</text>
</comment>
<dbReference type="InterPro" id="IPR045919">
    <property type="entry name" value="DUF6338"/>
</dbReference>
<keyword evidence="3" id="KW-1185">Reference proteome</keyword>
<feature type="transmembrane region" description="Helical" evidence="1">
    <location>
        <begin position="89"/>
        <end position="113"/>
    </location>
</feature>
<reference evidence="2 3" key="1">
    <citation type="submission" date="2019-09" db="EMBL/GenBank/DDBJ databases">
        <title>Actinomadura physcomitrii sp. nov., a novel actinomycete isolated from moss [Physcomitrium sphaericum (Ludw) Fuernr].</title>
        <authorList>
            <person name="Liu C."/>
            <person name="Zhuang X."/>
        </authorList>
    </citation>
    <scope>NUCLEOTIDE SEQUENCE [LARGE SCALE GENOMIC DNA]</scope>
    <source>
        <strain evidence="2 3">CYP1-1B</strain>
    </source>
</reference>
<accession>A0A6L3VZP1</accession>
<dbReference type="Proteomes" id="UP000483004">
    <property type="component" value="Unassembled WGS sequence"/>
</dbReference>